<name>A0A1G7SFI6_RHOCA</name>
<proteinExistence type="predicted"/>
<organism evidence="1 2">
    <name type="scientific">Rhodobacter capsulatus</name>
    <name type="common">Rhodopseudomonas capsulata</name>
    <dbReference type="NCBI Taxonomy" id="1061"/>
    <lineage>
        <taxon>Bacteria</taxon>
        <taxon>Pseudomonadati</taxon>
        <taxon>Pseudomonadota</taxon>
        <taxon>Alphaproteobacteria</taxon>
        <taxon>Rhodobacterales</taxon>
        <taxon>Rhodobacter group</taxon>
        <taxon>Rhodobacter</taxon>
    </lineage>
</organism>
<protein>
    <submittedName>
        <fullName evidence="1">Uncharacterized protein</fullName>
    </submittedName>
</protein>
<dbReference type="Proteomes" id="UP000183812">
    <property type="component" value="Unassembled WGS sequence"/>
</dbReference>
<sequence>MPISFKAELGGEEVGAALANNPEELAYALAEISEWDGEELGVKVADFLPFGHDIVAAALRNMAEAIEKGGA</sequence>
<gene>
    <name evidence="1" type="ORF">SAMN04244550_03608</name>
</gene>
<evidence type="ECO:0000313" key="1">
    <source>
        <dbReference type="EMBL" id="SDG21825.1"/>
    </source>
</evidence>
<accession>A0A1G7SFI6</accession>
<evidence type="ECO:0000313" key="2">
    <source>
        <dbReference type="Proteomes" id="UP000183812"/>
    </source>
</evidence>
<dbReference type="EMBL" id="FNAY01000040">
    <property type="protein sequence ID" value="SDG21825.1"/>
    <property type="molecule type" value="Genomic_DNA"/>
</dbReference>
<dbReference type="AlphaFoldDB" id="A0A1G7SFI6"/>
<reference evidence="1 2" key="1">
    <citation type="submission" date="2016-10" db="EMBL/GenBank/DDBJ databases">
        <authorList>
            <person name="de Groot N.N."/>
        </authorList>
    </citation>
    <scope>NUCLEOTIDE SEQUENCE [LARGE SCALE GENOMIC DNA]</scope>
    <source>
        <strain evidence="2">DSM 938 / 37b4</strain>
    </source>
</reference>
<dbReference type="RefSeq" id="WP_074556184.1">
    <property type="nucleotide sequence ID" value="NZ_CP119563.1"/>
</dbReference>